<keyword evidence="5 6" id="KW-0472">Membrane</keyword>
<name>A0AB39L4Y8_9MICC</name>
<evidence type="ECO:0000256" key="4">
    <source>
        <dbReference type="ARBA" id="ARBA00022989"/>
    </source>
</evidence>
<dbReference type="SUPFAM" id="SSF52833">
    <property type="entry name" value="Thioredoxin-like"/>
    <property type="match status" value="1"/>
</dbReference>
<feature type="transmembrane region" description="Helical" evidence="6">
    <location>
        <begin position="245"/>
        <end position="263"/>
    </location>
</feature>
<feature type="transmembrane region" description="Helical" evidence="6">
    <location>
        <begin position="129"/>
        <end position="150"/>
    </location>
</feature>
<gene>
    <name evidence="8" type="ORF">AB5L97_00580</name>
</gene>
<organism evidence="8">
    <name type="scientific">Sinomonas puerhi</name>
    <dbReference type="NCBI Taxonomy" id="3238584"/>
    <lineage>
        <taxon>Bacteria</taxon>
        <taxon>Bacillati</taxon>
        <taxon>Actinomycetota</taxon>
        <taxon>Actinomycetes</taxon>
        <taxon>Micrococcales</taxon>
        <taxon>Micrococcaceae</taxon>
        <taxon>Sinomonas</taxon>
    </lineage>
</organism>
<keyword evidence="2" id="KW-1003">Cell membrane</keyword>
<evidence type="ECO:0000256" key="3">
    <source>
        <dbReference type="ARBA" id="ARBA00022692"/>
    </source>
</evidence>
<accession>A0AB39L4Y8</accession>
<keyword evidence="3 6" id="KW-0812">Transmembrane</keyword>
<evidence type="ECO:0000256" key="5">
    <source>
        <dbReference type="ARBA" id="ARBA00023136"/>
    </source>
</evidence>
<dbReference type="AlphaFoldDB" id="A0AB39L4Y8"/>
<dbReference type="InterPro" id="IPR050553">
    <property type="entry name" value="Thioredoxin_ResA/DsbE_sf"/>
</dbReference>
<dbReference type="Pfam" id="PF17991">
    <property type="entry name" value="Thioredoxin_10"/>
    <property type="match status" value="1"/>
</dbReference>
<comment type="subcellular location">
    <subcellularLocation>
        <location evidence="1">Cell membrane</location>
        <topology evidence="1">Multi-pass membrane protein</topology>
    </subcellularLocation>
</comment>
<dbReference type="InterPro" id="IPR003834">
    <property type="entry name" value="Cyt_c_assmbl_TM_dom"/>
</dbReference>
<feature type="domain" description="Thioredoxin" evidence="7">
    <location>
        <begin position="315"/>
        <end position="464"/>
    </location>
</feature>
<evidence type="ECO:0000256" key="1">
    <source>
        <dbReference type="ARBA" id="ARBA00004651"/>
    </source>
</evidence>
<evidence type="ECO:0000313" key="8">
    <source>
        <dbReference type="EMBL" id="XDP45557.1"/>
    </source>
</evidence>
<dbReference type="RefSeq" id="WP_369046068.1">
    <property type="nucleotide sequence ID" value="NZ_CP163302.1"/>
</dbReference>
<feature type="transmembrane region" description="Helical" evidence="6">
    <location>
        <begin position="101"/>
        <end position="123"/>
    </location>
</feature>
<reference evidence="8" key="1">
    <citation type="submission" date="2024-07" db="EMBL/GenBank/DDBJ databases">
        <authorList>
            <person name="fu j."/>
        </authorList>
    </citation>
    <scope>NUCLEOTIDE SEQUENCE</scope>
    <source>
        <strain evidence="8">P10A9</strain>
    </source>
</reference>
<feature type="transmembrane region" description="Helical" evidence="6">
    <location>
        <begin position="171"/>
        <end position="196"/>
    </location>
</feature>
<feature type="transmembrane region" description="Helical" evidence="6">
    <location>
        <begin position="6"/>
        <end position="29"/>
    </location>
</feature>
<dbReference type="InterPro" id="IPR013740">
    <property type="entry name" value="Redoxin"/>
</dbReference>
<sequence length="623" mass="64871">MDVILIGLLGGLITGISPCILPVLPVIFFSGGLDSARRAAPSSAPVSVAARGDLGAARGDLERTRGDLGATRGDLGATRGDLGAQAAQPARAASRWRPYQVIAGLVLSFSAVTLLGSLLLSTLGLPQDVLRWTGIAVLAAVGLGLMVPRVEEWLEKPFSWIPQKQVDARRGGFGLGLALGAVFVPCAGPVLAAITVSGATGRIGPETVGLTLAFAIGVSVPLLFFALAGRGLAERLKSFRRRQRGIRITAGALMIALAAGLALDLPAAVQRLIPDYTASFQDQLRPAAGTPLDLGGAPTDENRGLANCTQGSAELQDCGPAPAIRGETAWIGSDPLTLAGLHGKVVLIDFWAYSCINCQRSLPHIVQLNDAYKAAGLEVIGVHTPEYAFEREQRNVEAGVKEHGIDYPVAMDNAYSTWSAYRNRFWPAQYLIDSDGNVRHIQQGEGGYQNTENLVRQLLSAAHPGVALPAPVEGKDTAPAAGSTTPETFLGIAKQVNYSGAGQYRSGPGTFSFPASQPADSFALSGAWTLDSQKITAGSANDGGASPGAAASPAVRLNFHARQVQAVASGTGTLTLKGPDGERTVEVGGTPRSYVLYDSQAQREGTIEVTASAGVELYSFTFG</sequence>
<evidence type="ECO:0000259" key="7">
    <source>
        <dbReference type="PROSITE" id="PS51352"/>
    </source>
</evidence>
<keyword evidence="4 6" id="KW-1133">Transmembrane helix</keyword>
<dbReference type="InterPro" id="IPR036249">
    <property type="entry name" value="Thioredoxin-like_sf"/>
</dbReference>
<dbReference type="Gene3D" id="3.40.30.10">
    <property type="entry name" value="Glutaredoxin"/>
    <property type="match status" value="1"/>
</dbReference>
<dbReference type="Pfam" id="PF02683">
    <property type="entry name" value="DsbD_TM"/>
    <property type="match status" value="1"/>
</dbReference>
<dbReference type="EMBL" id="CP163302">
    <property type="protein sequence ID" value="XDP45557.1"/>
    <property type="molecule type" value="Genomic_DNA"/>
</dbReference>
<evidence type="ECO:0000256" key="6">
    <source>
        <dbReference type="SAM" id="Phobius"/>
    </source>
</evidence>
<dbReference type="Gene3D" id="2.60.120.260">
    <property type="entry name" value="Galactose-binding domain-like"/>
    <property type="match status" value="1"/>
</dbReference>
<dbReference type="KEGG" id="spue:AB5L97_00580"/>
<dbReference type="PANTHER" id="PTHR42852">
    <property type="entry name" value="THIOL:DISULFIDE INTERCHANGE PROTEIN DSBE"/>
    <property type="match status" value="1"/>
</dbReference>
<feature type="transmembrane region" description="Helical" evidence="6">
    <location>
        <begin position="208"/>
        <end position="233"/>
    </location>
</feature>
<protein>
    <submittedName>
        <fullName evidence="8">Cytochrome c biogenesis protein CcdA</fullName>
    </submittedName>
</protein>
<proteinExistence type="predicted"/>
<dbReference type="GO" id="GO:0017004">
    <property type="term" value="P:cytochrome complex assembly"/>
    <property type="evidence" value="ECO:0007669"/>
    <property type="project" value="InterPro"/>
</dbReference>
<dbReference type="GO" id="GO:0016491">
    <property type="term" value="F:oxidoreductase activity"/>
    <property type="evidence" value="ECO:0007669"/>
    <property type="project" value="InterPro"/>
</dbReference>
<dbReference type="GO" id="GO:0005886">
    <property type="term" value="C:plasma membrane"/>
    <property type="evidence" value="ECO:0007669"/>
    <property type="project" value="UniProtKB-SubCell"/>
</dbReference>
<dbReference type="PROSITE" id="PS51352">
    <property type="entry name" value="THIOREDOXIN_2"/>
    <property type="match status" value="1"/>
</dbReference>
<dbReference type="InterPro" id="IPR013766">
    <property type="entry name" value="Thioredoxin_domain"/>
</dbReference>
<dbReference type="Pfam" id="PF08534">
    <property type="entry name" value="Redoxin"/>
    <property type="match status" value="1"/>
</dbReference>
<evidence type="ECO:0000256" key="2">
    <source>
        <dbReference type="ARBA" id="ARBA00022475"/>
    </source>
</evidence>
<dbReference type="InterPro" id="IPR041017">
    <property type="entry name" value="Thioredoxin_10"/>
</dbReference>
<dbReference type="PANTHER" id="PTHR42852:SF13">
    <property type="entry name" value="PROTEIN DIPZ"/>
    <property type="match status" value="1"/>
</dbReference>